<keyword evidence="2" id="KW-1185">Reference proteome</keyword>
<reference evidence="1 2" key="1">
    <citation type="submission" date="2018-07" db="EMBL/GenBank/DDBJ databases">
        <title>Genomic Encyclopedia of Type Strains, Phase IV (KMG-IV): sequencing the most valuable type-strain genomes for metagenomic binning, comparative biology and taxonomic classification.</title>
        <authorList>
            <person name="Goeker M."/>
        </authorList>
    </citation>
    <scope>NUCLEOTIDE SEQUENCE [LARGE SCALE GENOMIC DNA]</scope>
    <source>
        <strain evidence="1 2">DSM 101478</strain>
    </source>
</reference>
<name>A0A370QAX5_9FLAO</name>
<evidence type="ECO:0000313" key="1">
    <source>
        <dbReference type="EMBL" id="RDK85531.1"/>
    </source>
</evidence>
<proteinExistence type="predicted"/>
<evidence type="ECO:0000313" key="2">
    <source>
        <dbReference type="Proteomes" id="UP000255317"/>
    </source>
</evidence>
<sequence>MVTEGYLYRLLLFQVYALEVFTLAVNALLSKVLIINSFKVLLKRRLSIVFVTVLCITK</sequence>
<dbReference type="EMBL" id="QRAO01000003">
    <property type="protein sequence ID" value="RDK85531.1"/>
    <property type="molecule type" value="Genomic_DNA"/>
</dbReference>
<comment type="caution">
    <text evidence="1">The sequence shown here is derived from an EMBL/GenBank/DDBJ whole genome shotgun (WGS) entry which is preliminary data.</text>
</comment>
<accession>A0A370QAX5</accession>
<dbReference type="Proteomes" id="UP000255317">
    <property type="component" value="Unassembled WGS sequence"/>
</dbReference>
<gene>
    <name evidence="1" type="ORF">C8D94_103358</name>
</gene>
<dbReference type="AlphaFoldDB" id="A0A370QAX5"/>
<protein>
    <submittedName>
        <fullName evidence="1">Uncharacterized protein</fullName>
    </submittedName>
</protein>
<organism evidence="1 2">
    <name type="scientific">Marinirhabdus gelatinilytica</name>
    <dbReference type="NCBI Taxonomy" id="1703343"/>
    <lineage>
        <taxon>Bacteria</taxon>
        <taxon>Pseudomonadati</taxon>
        <taxon>Bacteroidota</taxon>
        <taxon>Flavobacteriia</taxon>
        <taxon>Flavobacteriales</taxon>
        <taxon>Flavobacteriaceae</taxon>
    </lineage>
</organism>